<dbReference type="OrthoDB" id="9797528at2"/>
<dbReference type="GO" id="GO:0047547">
    <property type="term" value="F:2-methylcitrate dehydratase activity"/>
    <property type="evidence" value="ECO:0007669"/>
    <property type="project" value="UniProtKB-EC"/>
</dbReference>
<feature type="domain" description="MmgE/PrpD C-terminal" evidence="13">
    <location>
        <begin position="285"/>
        <end position="475"/>
    </location>
</feature>
<evidence type="ECO:0000256" key="1">
    <source>
        <dbReference type="ARBA" id="ARBA00000096"/>
    </source>
</evidence>
<dbReference type="GO" id="GO:0003994">
    <property type="term" value="F:aconitate hydratase activity"/>
    <property type="evidence" value="ECO:0007669"/>
    <property type="project" value="UniProtKB-EC"/>
</dbReference>
<accession>A0A0B6TDX3</accession>
<dbReference type="PANTHER" id="PTHR16943:SF8">
    <property type="entry name" value="2-METHYLCITRATE DEHYDRATASE"/>
    <property type="match status" value="1"/>
</dbReference>
<dbReference type="Gene3D" id="1.10.4100.10">
    <property type="entry name" value="2-methylcitrate dehydratase PrpD"/>
    <property type="match status" value="1"/>
</dbReference>
<protein>
    <recommendedName>
        <fullName evidence="11">Aconitate hydratase</fullName>
        <ecNumber evidence="6">4.2.1.3</ecNumber>
        <ecNumber evidence="7">4.2.1.79</ecNumber>
    </recommendedName>
</protein>
<keyword evidence="9 14" id="KW-0456">Lyase</keyword>
<dbReference type="EC" id="4.2.1.3" evidence="6"/>
<dbReference type="InterPro" id="IPR042188">
    <property type="entry name" value="MmgE/PrpD_sf_2"/>
</dbReference>
<evidence type="ECO:0000256" key="8">
    <source>
        <dbReference type="ARBA" id="ARBA00022532"/>
    </source>
</evidence>
<comment type="subunit">
    <text evidence="5">Monomer.</text>
</comment>
<comment type="catalytic activity">
    <reaction evidence="1">
        <text>(2S,3S)-2-methylcitrate = 2-methyl-cis-aconitate + H2O</text>
        <dbReference type="Rhea" id="RHEA:17725"/>
        <dbReference type="ChEBI" id="CHEBI:15377"/>
        <dbReference type="ChEBI" id="CHEBI:57872"/>
        <dbReference type="ChEBI" id="CHEBI:58853"/>
        <dbReference type="EC" id="4.2.1.79"/>
    </reaction>
</comment>
<evidence type="ECO:0000256" key="5">
    <source>
        <dbReference type="ARBA" id="ARBA00011245"/>
    </source>
</evidence>
<dbReference type="AlphaFoldDB" id="A0A0B6TDX3"/>
<dbReference type="HOGENOM" id="CLU_026574_3_0_11"/>
<evidence type="ECO:0000259" key="12">
    <source>
        <dbReference type="Pfam" id="PF03972"/>
    </source>
</evidence>
<dbReference type="InterPro" id="IPR045337">
    <property type="entry name" value="MmgE_PrpD_C"/>
</dbReference>
<dbReference type="Pfam" id="PF19305">
    <property type="entry name" value="MmgE_PrpD_C"/>
    <property type="match status" value="1"/>
</dbReference>
<comment type="catalytic activity">
    <reaction evidence="10">
        <text>citrate = D-threo-isocitrate</text>
        <dbReference type="Rhea" id="RHEA:10336"/>
        <dbReference type="ChEBI" id="CHEBI:15562"/>
        <dbReference type="ChEBI" id="CHEBI:16947"/>
        <dbReference type="EC" id="4.2.1.3"/>
    </reaction>
</comment>
<dbReference type="InterPro" id="IPR005656">
    <property type="entry name" value="MmgE_PrpD"/>
</dbReference>
<keyword evidence="15" id="KW-1185">Reference proteome</keyword>
<dbReference type="Gene3D" id="3.30.1330.120">
    <property type="entry name" value="2-methylcitrate dehydratase PrpD"/>
    <property type="match status" value="1"/>
</dbReference>
<dbReference type="Pfam" id="PF03972">
    <property type="entry name" value="MmgE_PrpD_N"/>
    <property type="match status" value="1"/>
</dbReference>
<dbReference type="FunFam" id="1.10.4100.10:FF:000003">
    <property type="entry name" value="2-methylcitrate dehydratase 1"/>
    <property type="match status" value="1"/>
</dbReference>
<dbReference type="SUPFAM" id="SSF103378">
    <property type="entry name" value="2-methylcitrate dehydratase PrpD"/>
    <property type="match status" value="1"/>
</dbReference>
<dbReference type="InterPro" id="IPR042183">
    <property type="entry name" value="MmgE/PrpD_sf_1"/>
</dbReference>
<dbReference type="InterPro" id="IPR053420">
    <property type="entry name" value="2-Methylcitrate_Dehydratase"/>
</dbReference>
<dbReference type="NCBIfam" id="NF042438">
    <property type="entry name" value="PrpD_hiGCgrampos"/>
    <property type="match status" value="1"/>
</dbReference>
<evidence type="ECO:0000256" key="10">
    <source>
        <dbReference type="ARBA" id="ARBA00023501"/>
    </source>
</evidence>
<evidence type="ECO:0000259" key="13">
    <source>
        <dbReference type="Pfam" id="PF19305"/>
    </source>
</evidence>
<evidence type="ECO:0000256" key="4">
    <source>
        <dbReference type="ARBA" id="ARBA00006174"/>
    </source>
</evidence>
<dbReference type="Proteomes" id="UP000031928">
    <property type="component" value="Chromosome"/>
</dbReference>
<evidence type="ECO:0000256" key="11">
    <source>
        <dbReference type="ARBA" id="ARBA00081845"/>
    </source>
</evidence>
<dbReference type="GO" id="GO:0006099">
    <property type="term" value="P:tricarboxylic acid cycle"/>
    <property type="evidence" value="ECO:0007669"/>
    <property type="project" value="UniProtKB-KW"/>
</dbReference>
<feature type="domain" description="MmgE/PrpD N-terminal" evidence="12">
    <location>
        <begin position="19"/>
        <end position="263"/>
    </location>
</feature>
<evidence type="ECO:0000313" key="14">
    <source>
        <dbReference type="EMBL" id="AJK68132.1"/>
    </source>
</evidence>
<keyword evidence="8" id="KW-0816">Tricarboxylic acid cycle</keyword>
<evidence type="ECO:0000256" key="9">
    <source>
        <dbReference type="ARBA" id="ARBA00023239"/>
    </source>
</evidence>
<dbReference type="EMBL" id="CP007790">
    <property type="protein sequence ID" value="AJK68132.1"/>
    <property type="molecule type" value="Genomic_DNA"/>
</dbReference>
<comment type="pathway">
    <text evidence="3">Organic acid metabolism; propanoate degradation.</text>
</comment>
<dbReference type="InterPro" id="IPR045336">
    <property type="entry name" value="MmgE_PrpD_N"/>
</dbReference>
<dbReference type="EC" id="4.2.1.79" evidence="7"/>
<evidence type="ECO:0000313" key="15">
    <source>
        <dbReference type="Proteomes" id="UP000031928"/>
    </source>
</evidence>
<evidence type="ECO:0000256" key="2">
    <source>
        <dbReference type="ARBA" id="ARBA00004751"/>
    </source>
</evidence>
<evidence type="ECO:0000256" key="6">
    <source>
        <dbReference type="ARBA" id="ARBA00012926"/>
    </source>
</evidence>
<dbReference type="PANTHER" id="PTHR16943">
    <property type="entry name" value="2-METHYLCITRATE DEHYDRATASE-RELATED"/>
    <property type="match status" value="1"/>
</dbReference>
<dbReference type="RefSeq" id="WP_042620821.1">
    <property type="nucleotide sequence ID" value="NZ_CP007790.1"/>
</dbReference>
<proteinExistence type="inferred from homology"/>
<comment type="similarity">
    <text evidence="4">Belongs to the PrpD family.</text>
</comment>
<comment type="pathway">
    <text evidence="2">Carbohydrate metabolism; tricarboxylic acid cycle; isocitrate from oxaloacetate: step 1/2.</text>
</comment>
<dbReference type="FunFam" id="3.30.1330.120:FF:000004">
    <property type="entry name" value="2-methylcitrate dehydratase 2"/>
    <property type="match status" value="1"/>
</dbReference>
<gene>
    <name evidence="14" type="primary">prpD2</name>
    <name evidence="14" type="ORF">B840_02520</name>
</gene>
<dbReference type="GO" id="GO:0019541">
    <property type="term" value="P:propionate metabolic process"/>
    <property type="evidence" value="ECO:0007669"/>
    <property type="project" value="UniProtKB-ARBA"/>
</dbReference>
<evidence type="ECO:0000256" key="7">
    <source>
        <dbReference type="ARBA" id="ARBA00013124"/>
    </source>
</evidence>
<reference evidence="14 15" key="1">
    <citation type="submission" date="2014-05" db="EMBL/GenBank/DDBJ databases">
        <title>Complete genome sequence of Corynebacterium marinum DSM 44953.</title>
        <authorList>
            <person name="Schaffert L."/>
            <person name="Albersmeier A."/>
            <person name="Kalinowski J."/>
            <person name="Ruckert C."/>
        </authorList>
    </citation>
    <scope>NUCLEOTIDE SEQUENCE [LARGE SCALE GENOMIC DNA]</scope>
    <source>
        <strain evidence="14 15">DSM 44953</strain>
    </source>
</reference>
<dbReference type="KEGG" id="cmq:B840_02520"/>
<dbReference type="STRING" id="1224162.B840_02520"/>
<sequence length="503" mass="55044">MINHTVRTHRSAEEFPYEEHLAHKIARVAADPVEVPEETKEMIINRIIDNAAVSVASALRRPVTSARVMAQARPATTGGASVFGLPGKYAAEWAALANGTAVRELDFHDTFLAAEYSHPGDNIPPILAAAQQSGKGGRELIRGLATGYEIQVDLVRGICLHEHKIDHVAHLGPSAAAGIGTLLDLDVDTIYQAVGQALHTTTATRQSRKGLISSWKAFAPAFAGKMAIEAVDRAMRGEGAPAPIWEGEDGVIAWLLSGPDHEYTVPLPGEGEGKRAILDTYTKEHSAEYQSQAPIDLARRMGERLATDGRDLRDVESIVLHTSHHTHYVIGTGSNDPQKFDPAASRETLDHSIMYIFAVALEDRAWHHERSYAPERANRPETIELWRKICTVEDPEWTRRYHSTDPDEKAFGARAVITFRDGTVVEDELAVADAHPLGARPFAREQYIAKFRTLAEGIVPQAEQDRFLAAAENTENLSDLSELNIELGEDVLAKAPTIPGGLF</sequence>
<dbReference type="InterPro" id="IPR036148">
    <property type="entry name" value="MmgE/PrpD_sf"/>
</dbReference>
<organism evidence="14 15">
    <name type="scientific">Corynebacterium marinum DSM 44953</name>
    <dbReference type="NCBI Taxonomy" id="1224162"/>
    <lineage>
        <taxon>Bacteria</taxon>
        <taxon>Bacillati</taxon>
        <taxon>Actinomycetota</taxon>
        <taxon>Actinomycetes</taxon>
        <taxon>Mycobacteriales</taxon>
        <taxon>Corynebacteriaceae</taxon>
        <taxon>Corynebacterium</taxon>
    </lineage>
</organism>
<evidence type="ECO:0000256" key="3">
    <source>
        <dbReference type="ARBA" id="ARBA00005026"/>
    </source>
</evidence>
<name>A0A0B6TDX3_9CORY</name>